<dbReference type="KEGG" id="ail:FLP10_15200"/>
<dbReference type="InterPro" id="IPR018060">
    <property type="entry name" value="HTH_AraC"/>
</dbReference>
<feature type="domain" description="HTH araC/xylS-type" evidence="5">
    <location>
        <begin position="156"/>
        <end position="258"/>
    </location>
</feature>
<evidence type="ECO:0000313" key="7">
    <source>
        <dbReference type="Proteomes" id="UP000324678"/>
    </source>
</evidence>
<dbReference type="GO" id="GO:0043565">
    <property type="term" value="F:sequence-specific DNA binding"/>
    <property type="evidence" value="ECO:0007669"/>
    <property type="project" value="InterPro"/>
</dbReference>
<dbReference type="PANTHER" id="PTHR46796:SF15">
    <property type="entry name" value="BLL1074 PROTEIN"/>
    <property type="match status" value="1"/>
</dbReference>
<name>A0A5C1YHD3_9MICO</name>
<keyword evidence="1" id="KW-0805">Transcription regulation</keyword>
<keyword evidence="2" id="KW-0238">DNA-binding</keyword>
<dbReference type="PANTHER" id="PTHR46796">
    <property type="entry name" value="HTH-TYPE TRANSCRIPTIONAL ACTIVATOR RHAS-RELATED"/>
    <property type="match status" value="1"/>
</dbReference>
<sequence>MTFQSREAPPEWQEFVTRLWYQEVPRPRPYEKILPLPYVHAIVNLSAPYRLFDRQGEAVRVDDAFVSGIQSEYLVIESPPVIRHVGVEFTPQGLRAFTSVPPSEVTGRVLAAEAVLPGAAELAAELRDRAALEPAEALDALESFLRSRRRAGIEADPIATALLAALAADPQRRIGELAVQAGVSHRTLLAHVRAACGMLPKRYAELLRFHRFVSALPIGETMPTWADAAAASGYYDQPHVIRAFRRFSGLAPGEYLALVREFGPDAASFVPLDEVPIAARSSRSESRSESESKSESKSKSKPSSGSTSYKPPAAARR</sequence>
<reference evidence="6 7" key="1">
    <citation type="submission" date="2019-09" db="EMBL/GenBank/DDBJ databases">
        <title>Genome sequencing of strain KACC 19306.</title>
        <authorList>
            <person name="Heo J."/>
            <person name="Kim S.-J."/>
            <person name="Kim J.-S."/>
            <person name="Hong S.-B."/>
            <person name="Kwon S.-W."/>
        </authorList>
    </citation>
    <scope>NUCLEOTIDE SEQUENCE [LARGE SCALE GENOMIC DNA]</scope>
    <source>
        <strain evidence="6 7">KACC 19306</strain>
    </source>
</reference>
<dbReference type="RefSeq" id="WP_149161639.1">
    <property type="nucleotide sequence ID" value="NZ_CP043505.1"/>
</dbReference>
<gene>
    <name evidence="6" type="ORF">FLP10_15200</name>
</gene>
<organism evidence="6 7">
    <name type="scientific">Agromyces intestinalis</name>
    <dbReference type="NCBI Taxonomy" id="2592652"/>
    <lineage>
        <taxon>Bacteria</taxon>
        <taxon>Bacillati</taxon>
        <taxon>Actinomycetota</taxon>
        <taxon>Actinomycetes</taxon>
        <taxon>Micrococcales</taxon>
        <taxon>Microbacteriaceae</taxon>
        <taxon>Agromyces</taxon>
    </lineage>
</organism>
<proteinExistence type="predicted"/>
<dbReference type="Pfam" id="PF20240">
    <property type="entry name" value="DUF6597"/>
    <property type="match status" value="1"/>
</dbReference>
<evidence type="ECO:0000259" key="5">
    <source>
        <dbReference type="PROSITE" id="PS01124"/>
    </source>
</evidence>
<dbReference type="EMBL" id="CP043505">
    <property type="protein sequence ID" value="QEO15626.1"/>
    <property type="molecule type" value="Genomic_DNA"/>
</dbReference>
<dbReference type="AlphaFoldDB" id="A0A5C1YHD3"/>
<protein>
    <submittedName>
        <fullName evidence="6">AraC family transcriptional regulator</fullName>
    </submittedName>
</protein>
<evidence type="ECO:0000256" key="1">
    <source>
        <dbReference type="ARBA" id="ARBA00023015"/>
    </source>
</evidence>
<dbReference type="PROSITE" id="PS01124">
    <property type="entry name" value="HTH_ARAC_FAMILY_2"/>
    <property type="match status" value="1"/>
</dbReference>
<feature type="region of interest" description="Disordered" evidence="4">
    <location>
        <begin position="279"/>
        <end position="317"/>
    </location>
</feature>
<feature type="compositionally biased region" description="Basic and acidic residues" evidence="4">
    <location>
        <begin position="282"/>
        <end position="298"/>
    </location>
</feature>
<evidence type="ECO:0000256" key="2">
    <source>
        <dbReference type="ARBA" id="ARBA00023125"/>
    </source>
</evidence>
<dbReference type="InterPro" id="IPR046532">
    <property type="entry name" value="DUF6597"/>
</dbReference>
<dbReference type="Proteomes" id="UP000324678">
    <property type="component" value="Chromosome"/>
</dbReference>
<keyword evidence="7" id="KW-1185">Reference proteome</keyword>
<dbReference type="Gene3D" id="1.10.10.60">
    <property type="entry name" value="Homeodomain-like"/>
    <property type="match status" value="1"/>
</dbReference>
<dbReference type="SMART" id="SM00342">
    <property type="entry name" value="HTH_ARAC"/>
    <property type="match status" value="1"/>
</dbReference>
<evidence type="ECO:0000313" key="6">
    <source>
        <dbReference type="EMBL" id="QEO15626.1"/>
    </source>
</evidence>
<dbReference type="OrthoDB" id="2559672at2"/>
<dbReference type="GO" id="GO:0003700">
    <property type="term" value="F:DNA-binding transcription factor activity"/>
    <property type="evidence" value="ECO:0007669"/>
    <property type="project" value="InterPro"/>
</dbReference>
<evidence type="ECO:0000256" key="3">
    <source>
        <dbReference type="ARBA" id="ARBA00023163"/>
    </source>
</evidence>
<accession>A0A5C1YHD3</accession>
<keyword evidence="3" id="KW-0804">Transcription</keyword>
<dbReference type="Pfam" id="PF12833">
    <property type="entry name" value="HTH_18"/>
    <property type="match status" value="1"/>
</dbReference>
<dbReference type="InterPro" id="IPR050204">
    <property type="entry name" value="AraC_XylS_family_regulators"/>
</dbReference>
<evidence type="ECO:0000256" key="4">
    <source>
        <dbReference type="SAM" id="MobiDB-lite"/>
    </source>
</evidence>